<dbReference type="EMBL" id="CAJNOQ010006356">
    <property type="protein sequence ID" value="CAF1132215.1"/>
    <property type="molecule type" value="Genomic_DNA"/>
</dbReference>
<evidence type="ECO:0000259" key="9">
    <source>
        <dbReference type="PROSITE" id="PS50089"/>
    </source>
</evidence>
<reference evidence="10" key="1">
    <citation type="submission" date="2021-02" db="EMBL/GenBank/DDBJ databases">
        <authorList>
            <person name="Nowell W R."/>
        </authorList>
    </citation>
    <scope>NUCLEOTIDE SEQUENCE</scope>
</reference>
<dbReference type="Pfam" id="PF13414">
    <property type="entry name" value="TPR_11"/>
    <property type="match status" value="1"/>
</dbReference>
<dbReference type="AlphaFoldDB" id="A0A814RGX0"/>
<dbReference type="SUPFAM" id="SSF48452">
    <property type="entry name" value="TPR-like"/>
    <property type="match status" value="1"/>
</dbReference>
<gene>
    <name evidence="10" type="ORF">GPM918_LOCUS20255</name>
    <name evidence="11" type="ORF">OVA965_LOCUS23466</name>
    <name evidence="12" type="ORF">SRO942_LOCUS20252</name>
    <name evidence="13" type="ORF">TMI583_LOCUS24179</name>
</gene>
<dbReference type="PANTHER" id="PTHR22904">
    <property type="entry name" value="TPR REPEAT CONTAINING PROTEIN"/>
    <property type="match status" value="1"/>
</dbReference>
<dbReference type="Pfam" id="PF00023">
    <property type="entry name" value="Ank"/>
    <property type="match status" value="1"/>
</dbReference>
<keyword evidence="8" id="KW-0175">Coiled coil</keyword>
<dbReference type="PROSITE" id="PS50005">
    <property type="entry name" value="TPR"/>
    <property type="match status" value="2"/>
</dbReference>
<keyword evidence="3 7" id="KW-0802">TPR repeat</keyword>
<dbReference type="PROSITE" id="PS50088">
    <property type="entry name" value="ANK_REPEAT"/>
    <property type="match status" value="2"/>
</dbReference>
<dbReference type="GO" id="GO:0005737">
    <property type="term" value="C:cytoplasm"/>
    <property type="evidence" value="ECO:0007669"/>
    <property type="project" value="UniProtKB-ARBA"/>
</dbReference>
<dbReference type="InterPro" id="IPR002110">
    <property type="entry name" value="Ankyrin_rpt"/>
</dbReference>
<organism evidence="10 14">
    <name type="scientific">Didymodactylos carnosus</name>
    <dbReference type="NCBI Taxonomy" id="1234261"/>
    <lineage>
        <taxon>Eukaryota</taxon>
        <taxon>Metazoa</taxon>
        <taxon>Spiralia</taxon>
        <taxon>Gnathifera</taxon>
        <taxon>Rotifera</taxon>
        <taxon>Eurotatoria</taxon>
        <taxon>Bdelloidea</taxon>
        <taxon>Philodinida</taxon>
        <taxon>Philodinidae</taxon>
        <taxon>Didymodactylos</taxon>
    </lineage>
</organism>
<evidence type="ECO:0000256" key="4">
    <source>
        <dbReference type="ARBA" id="ARBA00022833"/>
    </source>
</evidence>
<dbReference type="InterPro" id="IPR011990">
    <property type="entry name" value="TPR-like_helical_dom_sf"/>
</dbReference>
<dbReference type="Proteomes" id="UP000681722">
    <property type="component" value="Unassembled WGS sequence"/>
</dbReference>
<dbReference type="EMBL" id="CAJOBC010006356">
    <property type="protein sequence ID" value="CAF3895977.1"/>
    <property type="molecule type" value="Genomic_DNA"/>
</dbReference>
<evidence type="ECO:0000313" key="12">
    <source>
        <dbReference type="EMBL" id="CAF3895977.1"/>
    </source>
</evidence>
<keyword evidence="1" id="KW-0677">Repeat</keyword>
<evidence type="ECO:0000256" key="7">
    <source>
        <dbReference type="PROSITE-ProRule" id="PRU00339"/>
    </source>
</evidence>
<dbReference type="SMART" id="SM00028">
    <property type="entry name" value="TPR"/>
    <property type="match status" value="3"/>
</dbReference>
<name>A0A814RGX0_9BILA</name>
<dbReference type="Pfam" id="PF13639">
    <property type="entry name" value="zf-RING_2"/>
    <property type="match status" value="1"/>
</dbReference>
<dbReference type="EMBL" id="CAJOBA010035209">
    <property type="protein sequence ID" value="CAF4000418.1"/>
    <property type="molecule type" value="Genomic_DNA"/>
</dbReference>
<dbReference type="GO" id="GO:0008270">
    <property type="term" value="F:zinc ion binding"/>
    <property type="evidence" value="ECO:0007669"/>
    <property type="project" value="UniProtKB-KW"/>
</dbReference>
<proteinExistence type="predicted"/>
<evidence type="ECO:0000256" key="2">
    <source>
        <dbReference type="ARBA" id="ARBA00022771"/>
    </source>
</evidence>
<dbReference type="InterPro" id="IPR036770">
    <property type="entry name" value="Ankyrin_rpt-contain_sf"/>
</dbReference>
<dbReference type="Proteomes" id="UP000682733">
    <property type="component" value="Unassembled WGS sequence"/>
</dbReference>
<dbReference type="PROSITE" id="PS50297">
    <property type="entry name" value="ANK_REP_REGION"/>
    <property type="match status" value="1"/>
</dbReference>
<dbReference type="InterPro" id="IPR001841">
    <property type="entry name" value="Znf_RING"/>
</dbReference>
<dbReference type="SUPFAM" id="SSF48403">
    <property type="entry name" value="Ankyrin repeat"/>
    <property type="match status" value="1"/>
</dbReference>
<keyword evidence="2 6" id="KW-0863">Zinc-finger</keyword>
<keyword evidence="2 6" id="KW-0479">Metal-binding</keyword>
<evidence type="ECO:0000313" key="11">
    <source>
        <dbReference type="EMBL" id="CAF1189517.1"/>
    </source>
</evidence>
<dbReference type="PROSITE" id="PS50089">
    <property type="entry name" value="ZF_RING_2"/>
    <property type="match status" value="1"/>
</dbReference>
<dbReference type="InterPro" id="IPR013083">
    <property type="entry name" value="Znf_RING/FYVE/PHD"/>
</dbReference>
<keyword evidence="14" id="KW-1185">Reference proteome</keyword>
<dbReference type="PANTHER" id="PTHR22904:SF523">
    <property type="entry name" value="STRESS-INDUCED-PHOSPHOPROTEIN 1"/>
    <property type="match status" value="1"/>
</dbReference>
<dbReference type="Pfam" id="PF13857">
    <property type="entry name" value="Ank_5"/>
    <property type="match status" value="1"/>
</dbReference>
<feature type="repeat" description="ANK" evidence="5">
    <location>
        <begin position="153"/>
        <end position="185"/>
    </location>
</feature>
<dbReference type="SMART" id="SM00184">
    <property type="entry name" value="RING"/>
    <property type="match status" value="1"/>
</dbReference>
<evidence type="ECO:0000313" key="10">
    <source>
        <dbReference type="EMBL" id="CAF1132215.1"/>
    </source>
</evidence>
<keyword evidence="4" id="KW-0862">Zinc</keyword>
<dbReference type="GO" id="GO:0051879">
    <property type="term" value="F:Hsp90 protein binding"/>
    <property type="evidence" value="ECO:0007669"/>
    <property type="project" value="TreeGrafter"/>
</dbReference>
<evidence type="ECO:0000256" key="3">
    <source>
        <dbReference type="ARBA" id="ARBA00022803"/>
    </source>
</evidence>
<feature type="domain" description="RING-type" evidence="9">
    <location>
        <begin position="60"/>
        <end position="101"/>
    </location>
</feature>
<feature type="repeat" description="TPR" evidence="7">
    <location>
        <begin position="270"/>
        <end position="303"/>
    </location>
</feature>
<dbReference type="InterPro" id="IPR019734">
    <property type="entry name" value="TPR_rpt"/>
</dbReference>
<dbReference type="Gene3D" id="3.30.40.10">
    <property type="entry name" value="Zinc/RING finger domain, C3HC4 (zinc finger)"/>
    <property type="match status" value="1"/>
</dbReference>
<dbReference type="EMBL" id="CAJNOK010013686">
    <property type="protein sequence ID" value="CAF1189517.1"/>
    <property type="molecule type" value="Genomic_DNA"/>
</dbReference>
<evidence type="ECO:0000313" key="14">
    <source>
        <dbReference type="Proteomes" id="UP000663829"/>
    </source>
</evidence>
<evidence type="ECO:0000256" key="6">
    <source>
        <dbReference type="PROSITE-ProRule" id="PRU00175"/>
    </source>
</evidence>
<dbReference type="Proteomes" id="UP000677228">
    <property type="component" value="Unassembled WGS sequence"/>
</dbReference>
<feature type="coiled-coil region" evidence="8">
    <location>
        <begin position="208"/>
        <end position="242"/>
    </location>
</feature>
<accession>A0A814RGX0</accession>
<keyword evidence="5" id="KW-0040">ANK repeat</keyword>
<sequence length="418" mass="48342">IMAKHSKQTKKFLRLVQNHDCDEVDRLFENIYYSSNKNLLPPVHVLTSDDDKNRLTSDKCSICLEDFQCDDKIRTLLCHHSFHSVCIGKWSNIDQPCPYCRQKPIIDINAYDQDGFTALHLACLQKQEKLVDVLIKWHANLNLRNKLKFIKPLEETPLIIAAIYNHFNIVEKLLMNGAKADCCDIHGYTALTRAKQGKYVSLDPEHGIENNKKLIKLIENALEEQNNEHSHLIKHADKLRELGNECFRNGKYFEALEHYIKSVELNENDYRIYSNMAACYLSLKQYQKALDSSIKCTKLNPTFAKGYYRQAKAYMGRRDFPRAKMVCEKGLKHCDSNDTQELQKLVDLFIERHVSDAIASPFSTESQYVCHQIEHCGMPYFLCSYCLRQISMDRKMDKECPHCACNPNGIGMGPKYAP</sequence>
<dbReference type="Proteomes" id="UP000663829">
    <property type="component" value="Unassembled WGS sequence"/>
</dbReference>
<evidence type="ECO:0000313" key="13">
    <source>
        <dbReference type="EMBL" id="CAF4000418.1"/>
    </source>
</evidence>
<evidence type="ECO:0000256" key="8">
    <source>
        <dbReference type="SAM" id="Coils"/>
    </source>
</evidence>
<comment type="caution">
    <text evidence="10">The sequence shown here is derived from an EMBL/GenBank/DDBJ whole genome shotgun (WGS) entry which is preliminary data.</text>
</comment>
<dbReference type="SUPFAM" id="SSF57850">
    <property type="entry name" value="RING/U-box"/>
    <property type="match status" value="1"/>
</dbReference>
<dbReference type="OrthoDB" id="2423701at2759"/>
<protein>
    <recommendedName>
        <fullName evidence="9">RING-type domain-containing protein</fullName>
    </recommendedName>
</protein>
<dbReference type="Gene3D" id="1.25.40.10">
    <property type="entry name" value="Tetratricopeptide repeat domain"/>
    <property type="match status" value="1"/>
</dbReference>
<dbReference type="SMART" id="SM00248">
    <property type="entry name" value="ANK"/>
    <property type="match status" value="2"/>
</dbReference>
<feature type="repeat" description="TPR" evidence="7">
    <location>
        <begin position="236"/>
        <end position="269"/>
    </location>
</feature>
<dbReference type="Gene3D" id="1.25.40.20">
    <property type="entry name" value="Ankyrin repeat-containing domain"/>
    <property type="match status" value="1"/>
</dbReference>
<feature type="non-terminal residue" evidence="10">
    <location>
        <position position="1"/>
    </location>
</feature>
<feature type="repeat" description="ANK" evidence="5">
    <location>
        <begin position="114"/>
        <end position="146"/>
    </location>
</feature>
<evidence type="ECO:0000256" key="1">
    <source>
        <dbReference type="ARBA" id="ARBA00022737"/>
    </source>
</evidence>
<evidence type="ECO:0000256" key="5">
    <source>
        <dbReference type="PROSITE-ProRule" id="PRU00023"/>
    </source>
</evidence>